<name>A0ABV3ZEV2_9BACT</name>
<keyword evidence="1" id="KW-0732">Signal</keyword>
<dbReference type="Proteomes" id="UP001560573">
    <property type="component" value="Unassembled WGS sequence"/>
</dbReference>
<evidence type="ECO:0000313" key="4">
    <source>
        <dbReference type="Proteomes" id="UP001560573"/>
    </source>
</evidence>
<proteinExistence type="predicted"/>
<dbReference type="Pfam" id="PF13568">
    <property type="entry name" value="OMP_b-brl_2"/>
    <property type="match status" value="1"/>
</dbReference>
<protein>
    <submittedName>
        <fullName evidence="3">Outer membrane beta-barrel protein</fullName>
    </submittedName>
</protein>
<evidence type="ECO:0000313" key="3">
    <source>
        <dbReference type="EMBL" id="MEX6688412.1"/>
    </source>
</evidence>
<feature type="signal peptide" evidence="1">
    <location>
        <begin position="1"/>
        <end position="20"/>
    </location>
</feature>
<accession>A0ABV3ZEV2</accession>
<comment type="caution">
    <text evidence="3">The sequence shown here is derived from an EMBL/GenBank/DDBJ whole genome shotgun (WGS) entry which is preliminary data.</text>
</comment>
<feature type="chain" id="PRO_5045493903" evidence="1">
    <location>
        <begin position="21"/>
        <end position="243"/>
    </location>
</feature>
<evidence type="ECO:0000259" key="2">
    <source>
        <dbReference type="Pfam" id="PF13568"/>
    </source>
</evidence>
<evidence type="ECO:0000256" key="1">
    <source>
        <dbReference type="SAM" id="SignalP"/>
    </source>
</evidence>
<sequence length="243" mass="26385">MKYTLIAVAVLAAASLSCYAQDIDAPKSNASSFYILGGYNNAGITTPNNSLVESAQHINTFNTGVLADIRLSDRLSLMTGLMICGNGAKTSSTRTFADSTTIQQDDKFNPIFLQVPLMLAYKVPIREDIWFYLSAGPYVARGIAGKSEGEITVNGKTTTTKKKKIKFDDTPTRTPRSDDGLLFSQVDQIYYGINGQVGVQFNKVMIGLNYAHALTEIANVAPVAAQKNTNRYTTLSLTFGLKL</sequence>
<reference evidence="3 4" key="1">
    <citation type="submission" date="2023-07" db="EMBL/GenBank/DDBJ databases">
        <authorList>
            <person name="Lian W.-H."/>
        </authorList>
    </citation>
    <scope>NUCLEOTIDE SEQUENCE [LARGE SCALE GENOMIC DNA]</scope>
    <source>
        <strain evidence="3 4">SYSU DXS3180</strain>
    </source>
</reference>
<dbReference type="PROSITE" id="PS51257">
    <property type="entry name" value="PROKAR_LIPOPROTEIN"/>
    <property type="match status" value="1"/>
</dbReference>
<organism evidence="3 4">
    <name type="scientific">Danxiaibacter flavus</name>
    <dbReference type="NCBI Taxonomy" id="3049108"/>
    <lineage>
        <taxon>Bacteria</taxon>
        <taxon>Pseudomonadati</taxon>
        <taxon>Bacteroidota</taxon>
        <taxon>Chitinophagia</taxon>
        <taxon>Chitinophagales</taxon>
        <taxon>Chitinophagaceae</taxon>
        <taxon>Danxiaibacter</taxon>
    </lineage>
</organism>
<dbReference type="InterPro" id="IPR025665">
    <property type="entry name" value="Beta-barrel_OMP_2"/>
</dbReference>
<feature type="domain" description="Outer membrane protein beta-barrel" evidence="2">
    <location>
        <begin position="29"/>
        <end position="217"/>
    </location>
</feature>
<keyword evidence="4" id="KW-1185">Reference proteome</keyword>
<gene>
    <name evidence="3" type="ORF">QTN47_12940</name>
</gene>
<dbReference type="RefSeq" id="WP_369329823.1">
    <property type="nucleotide sequence ID" value="NZ_JAULBC010000004.1"/>
</dbReference>
<dbReference type="EMBL" id="JAULBC010000004">
    <property type="protein sequence ID" value="MEX6688412.1"/>
    <property type="molecule type" value="Genomic_DNA"/>
</dbReference>